<dbReference type="PANTHER" id="PTHR40124:SF1">
    <property type="entry name" value="DISAGGREGATASE RELATED REPEAT PROTEIN"/>
    <property type="match status" value="1"/>
</dbReference>
<dbReference type="Pfam" id="PF21294">
    <property type="entry name" value="Polysacc_lyase_14"/>
    <property type="match status" value="1"/>
</dbReference>
<keyword evidence="1" id="KW-0732">Signal</keyword>
<dbReference type="EMBL" id="CCYA01000173">
    <property type="protein sequence ID" value="CEH12610.1"/>
    <property type="molecule type" value="Genomic_DNA"/>
</dbReference>
<dbReference type="Proteomes" id="UP000054845">
    <property type="component" value="Unassembled WGS sequence"/>
</dbReference>
<dbReference type="PANTHER" id="PTHR40124">
    <property type="match status" value="1"/>
</dbReference>
<dbReference type="OrthoDB" id="2395160at2759"/>
<evidence type="ECO:0000313" key="4">
    <source>
        <dbReference type="Proteomes" id="UP000054845"/>
    </source>
</evidence>
<sequence length="523" mass="54648">MGSKKARHCGATLLVLLIVVAVAAPHIVARPLISTQSGGRRAHRNSVRDAPRVEPLLDARQLLDGSDVLNATSSEQVGGAIPTSTASAPGLGTLIDAYGLDSQAWTWDFPAPVVDPVEAALVPSTRTIKRAEVSSDASEWLSQNLNLYSGRVLVGAQNLDAANSKMKNERRSPSIFLGLPRRAGSDSNSEDAPLGGTSFYAQPFAPSPNSTTTLPQYVTSAMQHSSDPSRQVLLLRYTVHVPVGFDFVKGGKLPGLYSSVGKLATSSEDGAPRWDANTDGCSGGSRDGVGASCWSVRAMWRQDGKGEAYAYFPTDVLSSKDASASGDAYDPCGRNKELLCNDDYGTSMNRGSFELKAGSATSITLLVLQNSAPDRANGAIYLWADSNLAIAQEGLLLRTGTVPTVKTGKGGGSGGDAQSQPDVDEAAKAQWVDKIFFSSFFGGSTADYAATSDSALYFSDLQFYAGDKASSLPGTDVLLTARLSGNASSTGSLRSNGVSAASKAGCLPLLLVVLLTAHVLHVC</sequence>
<feature type="domain" description="Polysaccharide lyase 14" evidence="2">
    <location>
        <begin position="216"/>
        <end position="401"/>
    </location>
</feature>
<feature type="chain" id="PRO_5006015187" description="Polysaccharide lyase 14 domain-containing protein" evidence="1">
    <location>
        <begin position="24"/>
        <end position="523"/>
    </location>
</feature>
<protein>
    <recommendedName>
        <fullName evidence="2">Polysaccharide lyase 14 domain-containing protein</fullName>
    </recommendedName>
</protein>
<dbReference type="STRING" id="401625.A0A0N7L926"/>
<evidence type="ECO:0000313" key="3">
    <source>
        <dbReference type="EMBL" id="CEH12610.1"/>
    </source>
</evidence>
<dbReference type="Gene3D" id="2.60.120.200">
    <property type="match status" value="1"/>
</dbReference>
<keyword evidence="4" id="KW-1185">Reference proteome</keyword>
<feature type="signal peptide" evidence="1">
    <location>
        <begin position="1"/>
        <end position="23"/>
    </location>
</feature>
<accession>A0A0N7L926</accession>
<dbReference type="InterPro" id="IPR048958">
    <property type="entry name" value="Polysacc_lyase_14"/>
</dbReference>
<reference evidence="3 4" key="1">
    <citation type="submission" date="2014-09" db="EMBL/GenBank/DDBJ databases">
        <authorList>
            <person name="Magalhaes I.L.F."/>
            <person name="Oliveira U."/>
            <person name="Santos F.R."/>
            <person name="Vidigal T.H.D.A."/>
            <person name="Brescovit A.D."/>
            <person name="Santos A.J."/>
        </authorList>
    </citation>
    <scope>NUCLEOTIDE SEQUENCE [LARGE SCALE GENOMIC DNA]</scope>
</reference>
<evidence type="ECO:0000256" key="1">
    <source>
        <dbReference type="SAM" id="SignalP"/>
    </source>
</evidence>
<name>A0A0N7L926_9BASI</name>
<dbReference type="AlphaFoldDB" id="A0A0N7L926"/>
<proteinExistence type="predicted"/>
<organism evidence="3 4">
    <name type="scientific">Ceraceosorus bombacis</name>
    <dbReference type="NCBI Taxonomy" id="401625"/>
    <lineage>
        <taxon>Eukaryota</taxon>
        <taxon>Fungi</taxon>
        <taxon>Dikarya</taxon>
        <taxon>Basidiomycota</taxon>
        <taxon>Ustilaginomycotina</taxon>
        <taxon>Exobasidiomycetes</taxon>
        <taxon>Ceraceosorales</taxon>
        <taxon>Ceraceosoraceae</taxon>
        <taxon>Ceraceosorus</taxon>
    </lineage>
</organism>
<evidence type="ECO:0000259" key="2">
    <source>
        <dbReference type="Pfam" id="PF21294"/>
    </source>
</evidence>